<evidence type="ECO:0000256" key="10">
    <source>
        <dbReference type="ARBA" id="ARBA00038592"/>
    </source>
</evidence>
<proteinExistence type="inferred from homology"/>
<dbReference type="eggNOG" id="COG1518">
    <property type="taxonomic scope" value="Bacteria"/>
</dbReference>
<feature type="binding site" evidence="11">
    <location>
        <position position="531"/>
    </location>
    <ligand>
        <name>Mn(2+)</name>
        <dbReference type="ChEBI" id="CHEBI:29035"/>
    </ligand>
</feature>
<dbReference type="EMBL" id="AP012204">
    <property type="protein sequence ID" value="BAK34153.1"/>
    <property type="molecule type" value="Genomic_DNA"/>
</dbReference>
<sequence>MGQLLERATSDRALRRAWEDVLANDREDGALSPGVERFAEDPKAELDELGEQLRTGTYRPRDLTEVVIDDGGGSRTLHIPAVRDRVVERSLLNVVTPWVDPVLGFTSYAYRPGLGVADAVQALVTLRSEGLGWVLRTDVDDCFPSVPVDHARRLLGALVPDADLLAIVDLLLARAAVRPGRGRGVMRGLAQGCALSPLLTNLVLTALDDALLDEGFAVLRYADDICVATETRDDAWEAARIATAALEVLGMELGADKTEVMSFDEGFSFLGEDFGPRYPPALDDHRVAVPDRRVLYAGLQGGRVRVKQGRVIVETADDVVALDVPTDHVSRVVCFGSVGFSAGARSWAMSKDVDVVFVSRRGTYQGQLLPASSPTRAERLRGQLAFSDDPTRTVPLALAIVEAKIRKQIVLLQRFGRRAHAELVQEAVAEMRNVLRLLPDCTSTEEAMGVEGAAARVYFPCLGQLFPAELQFTLRSRQPPMDIANSALSYLYTLLTAECVTALVAAGLDPAIGFLHADDKGRPSLALDLVEEFRPHVADQVVITAARNGELTAASGHTEPGKSGVLLTKAARTSLLAGYELRMLRTTKGALPDFSGTLRRHLYRQAQRLLATVTRGEPWTGLSWR</sequence>
<dbReference type="SUPFAM" id="SSF56672">
    <property type="entry name" value="DNA/RNA polymerases"/>
    <property type="match status" value="1"/>
</dbReference>
<keyword evidence="4 11" id="KW-0378">Hydrolase</keyword>
<evidence type="ECO:0000256" key="6">
    <source>
        <dbReference type="ARBA" id="ARBA00023118"/>
    </source>
</evidence>
<dbReference type="CDD" id="cd09634">
    <property type="entry name" value="Cas1_I-II-III"/>
    <property type="match status" value="1"/>
</dbReference>
<keyword evidence="14" id="KW-1185">Reference proteome</keyword>
<dbReference type="NCBIfam" id="TIGR00287">
    <property type="entry name" value="cas1"/>
    <property type="match status" value="1"/>
</dbReference>
<evidence type="ECO:0000256" key="11">
    <source>
        <dbReference type="HAMAP-Rule" id="MF_01470"/>
    </source>
</evidence>
<feature type="binding site" evidence="11">
    <location>
        <position position="451"/>
    </location>
    <ligand>
        <name>Mn(2+)</name>
        <dbReference type="ChEBI" id="CHEBI:29035"/>
    </ligand>
</feature>
<dbReference type="KEGG" id="mph:MLP_11390"/>
<feature type="binding site" evidence="11">
    <location>
        <position position="516"/>
    </location>
    <ligand>
        <name>Mn(2+)</name>
        <dbReference type="ChEBI" id="CHEBI:29035"/>
    </ligand>
</feature>
<dbReference type="InterPro" id="IPR050646">
    <property type="entry name" value="Cas1"/>
</dbReference>
<dbReference type="HOGENOM" id="CLU_012698_0_0_11"/>
<keyword evidence="2 11" id="KW-0479">Metal-binding</keyword>
<reference evidence="13 14" key="1">
    <citation type="submission" date="2011-05" db="EMBL/GenBank/DDBJ databases">
        <title>Whole genome sequence of Microlunatus phosphovorus NM-1.</title>
        <authorList>
            <person name="Hosoyama A."/>
            <person name="Sasaki K."/>
            <person name="Harada T."/>
            <person name="Igarashi R."/>
            <person name="Kawakoshi A."/>
            <person name="Sasagawa M."/>
            <person name="Fukada J."/>
            <person name="Nakamura S."/>
            <person name="Katano Y."/>
            <person name="Hanada S."/>
            <person name="Kamagata Y."/>
            <person name="Nakamura N."/>
            <person name="Yamazaki S."/>
            <person name="Fujita N."/>
        </authorList>
    </citation>
    <scope>NUCLEOTIDE SEQUENCE [LARGE SCALE GENOMIC DNA]</scope>
    <source>
        <strain evidence="14">ATCC 700054 / DSM 10555 / JCM 9379 / NBRC 101784 / NCIMB 13414 / VKM Ac-1990 / NM-1</strain>
    </source>
</reference>
<evidence type="ECO:0000256" key="9">
    <source>
        <dbReference type="ARBA" id="ARBA00025589"/>
    </source>
</evidence>
<dbReference type="PROSITE" id="PS50878">
    <property type="entry name" value="RT_POL"/>
    <property type="match status" value="1"/>
</dbReference>
<dbReference type="eggNOG" id="COG3344">
    <property type="taxonomic scope" value="Bacteria"/>
</dbReference>
<dbReference type="Pfam" id="PF00078">
    <property type="entry name" value="RVT_1"/>
    <property type="match status" value="1"/>
</dbReference>
<comment type="similarity">
    <text evidence="11">Belongs to the CRISPR-associated endonuclease Cas1 family.</text>
</comment>
<keyword evidence="3 11" id="KW-0255">Endonuclease</keyword>
<dbReference type="InterPro" id="IPR042211">
    <property type="entry name" value="CRISPR-assoc_Cas1_N"/>
</dbReference>
<comment type="function">
    <text evidence="11">CRISPR (clustered regularly interspaced short palindromic repeat), is an adaptive immune system that provides protection against mobile genetic elements (viruses, transposable elements and conjugative plasmids). CRISPR clusters contain spacers, sequences complementary to antecedent mobile elements, and target invading nucleic acids. CRISPR clusters are transcribed and processed into CRISPR RNA (crRNA). Acts as a dsDNA endonuclease. Involved in the integration of spacer DNA into the CRISPR cassette.</text>
</comment>
<organism evidence="13 14">
    <name type="scientific">Microlunatus phosphovorus (strain ATCC 700054 / DSM 10555 / JCM 9379 / NBRC 101784 / NCIMB 13414 / VKM Ac-1990 / NM-1)</name>
    <dbReference type="NCBI Taxonomy" id="1032480"/>
    <lineage>
        <taxon>Bacteria</taxon>
        <taxon>Bacillati</taxon>
        <taxon>Actinomycetota</taxon>
        <taxon>Actinomycetes</taxon>
        <taxon>Propionibacteriales</taxon>
        <taxon>Propionibacteriaceae</taxon>
        <taxon>Microlunatus</taxon>
    </lineage>
</organism>
<comment type="subunit">
    <text evidence="10 11">Homodimer, forms a heterotetramer with a Cas2 homodimer.</text>
</comment>
<dbReference type="EC" id="3.1.-.-" evidence="11"/>
<evidence type="ECO:0000256" key="3">
    <source>
        <dbReference type="ARBA" id="ARBA00022759"/>
    </source>
</evidence>
<dbReference type="GO" id="GO:0003677">
    <property type="term" value="F:DNA binding"/>
    <property type="evidence" value="ECO:0007669"/>
    <property type="project" value="UniProtKB-KW"/>
</dbReference>
<dbReference type="InterPro" id="IPR043128">
    <property type="entry name" value="Rev_trsase/Diguanyl_cyclase"/>
</dbReference>
<dbReference type="Gene3D" id="3.100.10.20">
    <property type="entry name" value="CRISPR-associated endonuclease Cas1, N-terminal domain"/>
    <property type="match status" value="1"/>
</dbReference>
<comment type="function">
    <text evidence="9">Poorly processive, error-prone DNA polymerase involved in untargeted mutagenesis. Copies undamaged DNA at stalled replication forks, which arise in vivo from mismatched or misaligned primer ends. These misaligned primers can be extended by PolIV. Exhibits no 3'-5' exonuclease (proofreading) activity. May be involved in translesional synthesis, in conjunction with the beta clamp from PolIII.</text>
</comment>
<evidence type="ECO:0000256" key="4">
    <source>
        <dbReference type="ARBA" id="ARBA00022801"/>
    </source>
</evidence>
<dbReference type="STRING" id="1032480.MLP_11390"/>
<dbReference type="InterPro" id="IPR042206">
    <property type="entry name" value="CRISPR-assoc_Cas1_C"/>
</dbReference>
<dbReference type="GO" id="GO:0051607">
    <property type="term" value="P:defense response to virus"/>
    <property type="evidence" value="ECO:0007669"/>
    <property type="project" value="UniProtKB-UniRule"/>
</dbReference>
<dbReference type="GO" id="GO:0004519">
    <property type="term" value="F:endonuclease activity"/>
    <property type="evidence" value="ECO:0007669"/>
    <property type="project" value="UniProtKB-UniRule"/>
</dbReference>
<dbReference type="InterPro" id="IPR000477">
    <property type="entry name" value="RT_dom"/>
</dbReference>
<evidence type="ECO:0000313" key="13">
    <source>
        <dbReference type="EMBL" id="BAK34153.1"/>
    </source>
</evidence>
<evidence type="ECO:0000256" key="7">
    <source>
        <dbReference type="ARBA" id="ARBA00023125"/>
    </source>
</evidence>
<comment type="cofactor">
    <cofactor evidence="11">
        <name>Mg(2+)</name>
        <dbReference type="ChEBI" id="CHEBI:18420"/>
    </cofactor>
    <cofactor evidence="11">
        <name>Mn(2+)</name>
        <dbReference type="ChEBI" id="CHEBI:29035"/>
    </cofactor>
</comment>
<dbReference type="Gene3D" id="1.20.120.920">
    <property type="entry name" value="CRISPR-associated endonuclease Cas1, C-terminal domain"/>
    <property type="match status" value="1"/>
</dbReference>
<keyword evidence="7 11" id="KW-0238">DNA-binding</keyword>
<dbReference type="HAMAP" id="MF_01470">
    <property type="entry name" value="Cas1"/>
    <property type="match status" value="1"/>
</dbReference>
<dbReference type="Pfam" id="PF01867">
    <property type="entry name" value="Cas_Cas1"/>
    <property type="match status" value="1"/>
</dbReference>
<evidence type="ECO:0000313" key="14">
    <source>
        <dbReference type="Proteomes" id="UP000007947"/>
    </source>
</evidence>
<dbReference type="InterPro" id="IPR043502">
    <property type="entry name" value="DNA/RNA_pol_sf"/>
</dbReference>
<evidence type="ECO:0000256" key="5">
    <source>
        <dbReference type="ARBA" id="ARBA00022842"/>
    </source>
</evidence>
<evidence type="ECO:0000256" key="2">
    <source>
        <dbReference type="ARBA" id="ARBA00022723"/>
    </source>
</evidence>
<dbReference type="GO" id="GO:0046872">
    <property type="term" value="F:metal ion binding"/>
    <property type="evidence" value="ECO:0007669"/>
    <property type="project" value="UniProtKB-UniRule"/>
</dbReference>
<dbReference type="PANTHER" id="PTHR34353:SF2">
    <property type="entry name" value="CRISPR-ASSOCIATED ENDONUCLEASE CAS1 1"/>
    <property type="match status" value="1"/>
</dbReference>
<dbReference type="InterPro" id="IPR002729">
    <property type="entry name" value="CRISPR-assoc_Cas1"/>
</dbReference>
<accession>F5XNN9</accession>
<dbReference type="GO" id="GO:0043571">
    <property type="term" value="P:maintenance of CRISPR repeat elements"/>
    <property type="evidence" value="ECO:0007669"/>
    <property type="project" value="UniProtKB-UniRule"/>
</dbReference>
<dbReference type="GO" id="GO:0016787">
    <property type="term" value="F:hydrolase activity"/>
    <property type="evidence" value="ECO:0007669"/>
    <property type="project" value="UniProtKB-KW"/>
</dbReference>
<keyword evidence="1 11" id="KW-0540">Nuclease</keyword>
<keyword evidence="8 11" id="KW-0464">Manganese</keyword>
<keyword evidence="6 11" id="KW-0051">Antiviral defense</keyword>
<name>F5XNN9_MICPN</name>
<dbReference type="Gene3D" id="3.30.70.270">
    <property type="match status" value="1"/>
</dbReference>
<dbReference type="RefSeq" id="WP_013862036.1">
    <property type="nucleotide sequence ID" value="NC_015635.1"/>
</dbReference>
<protein>
    <recommendedName>
        <fullName evidence="11">CRISPR-associated endonuclease Cas1</fullName>
        <ecNumber evidence="11">3.1.-.-</ecNumber>
    </recommendedName>
</protein>
<evidence type="ECO:0000256" key="8">
    <source>
        <dbReference type="ARBA" id="ARBA00023211"/>
    </source>
</evidence>
<dbReference type="CDD" id="cd01651">
    <property type="entry name" value="RT_G2_intron"/>
    <property type="match status" value="1"/>
</dbReference>
<gene>
    <name evidence="11 13" type="primary">cas1</name>
    <name evidence="13" type="ordered locus">MLP_11390</name>
</gene>
<evidence type="ECO:0000259" key="12">
    <source>
        <dbReference type="PROSITE" id="PS50878"/>
    </source>
</evidence>
<evidence type="ECO:0000256" key="1">
    <source>
        <dbReference type="ARBA" id="ARBA00022722"/>
    </source>
</evidence>
<keyword evidence="5 11" id="KW-0460">Magnesium</keyword>
<dbReference type="Proteomes" id="UP000007947">
    <property type="component" value="Chromosome"/>
</dbReference>
<dbReference type="AlphaFoldDB" id="F5XNN9"/>
<feature type="domain" description="Reverse transcriptase" evidence="12">
    <location>
        <begin position="1"/>
        <end position="274"/>
    </location>
</feature>
<dbReference type="PANTHER" id="PTHR34353">
    <property type="entry name" value="CRISPR-ASSOCIATED ENDONUCLEASE CAS1 1"/>
    <property type="match status" value="1"/>
</dbReference>